<organism evidence="1 2">
    <name type="scientific">Mesorhizobium australicum</name>
    <dbReference type="NCBI Taxonomy" id="536018"/>
    <lineage>
        <taxon>Bacteria</taxon>
        <taxon>Pseudomonadati</taxon>
        <taxon>Pseudomonadota</taxon>
        <taxon>Alphaproteobacteria</taxon>
        <taxon>Hyphomicrobiales</taxon>
        <taxon>Phyllobacteriaceae</taxon>
        <taxon>Mesorhizobium</taxon>
    </lineage>
</organism>
<name>A0A1X7NVX4_9HYPH</name>
<reference evidence="1 2" key="1">
    <citation type="submission" date="2017-04" db="EMBL/GenBank/DDBJ databases">
        <authorList>
            <person name="Afonso C.L."/>
            <person name="Miller P.J."/>
            <person name="Scott M.A."/>
            <person name="Spackman E."/>
            <person name="Goraichik I."/>
            <person name="Dimitrov K.M."/>
            <person name="Suarez D.L."/>
            <person name="Swayne D.E."/>
        </authorList>
    </citation>
    <scope>NUCLEOTIDE SEQUENCE [LARGE SCALE GENOMIC DNA]</scope>
    <source>
        <strain evidence="1 2">B5P</strain>
    </source>
</reference>
<evidence type="ECO:0000313" key="1">
    <source>
        <dbReference type="EMBL" id="SMH42502.1"/>
    </source>
</evidence>
<dbReference type="Proteomes" id="UP000193083">
    <property type="component" value="Unassembled WGS sequence"/>
</dbReference>
<protein>
    <submittedName>
        <fullName evidence="1">Uncharacterized protein</fullName>
    </submittedName>
</protein>
<dbReference type="RefSeq" id="WP_085464660.1">
    <property type="nucleotide sequence ID" value="NZ_FXBL01000004.1"/>
</dbReference>
<sequence>MPIKWKSKILLFKIESVYGTDPTPTGAANAILATNIVFSPMEGQDVSRELELPWLAAQATIPAGLHCRMTFRVEMVPSGTPGVAPAWGPLLRACRAAQAIVADTSVAYNGISDNHESVCGHFWVGSTRYVMKGTRGNVVMRFTAQGIPYLEFNVVGLFSLPSEQARPTPTLTAFLKPDLVTNAKTTFELDSIPLVMRSFSLDLGNQVETRFLVGSEGVLITDAAETVAMQVEAVPLSTFDPYAAAANQDEVPIVITHGTVAGRTATLEIDGAQIQRPSGFENQQNILEWPLRAVPLPSAGNDQWVLTLT</sequence>
<proteinExistence type="predicted"/>
<accession>A0A1X7NVX4</accession>
<dbReference type="EMBL" id="FXBL01000004">
    <property type="protein sequence ID" value="SMH42502.1"/>
    <property type="molecule type" value="Genomic_DNA"/>
</dbReference>
<dbReference type="OrthoDB" id="7325655at2"/>
<gene>
    <name evidence="1" type="ORF">SAMN02982922_2751</name>
</gene>
<evidence type="ECO:0000313" key="2">
    <source>
        <dbReference type="Proteomes" id="UP000193083"/>
    </source>
</evidence>
<dbReference type="AlphaFoldDB" id="A0A1X7NVX4"/>
<keyword evidence="2" id="KW-1185">Reference proteome</keyword>